<evidence type="ECO:0000313" key="2">
    <source>
        <dbReference type="EMBL" id="CAD6195888.1"/>
    </source>
</evidence>
<protein>
    <recommendedName>
        <fullName evidence="1">Receptor expression-enhancing protein</fullName>
    </recommendedName>
</protein>
<accession>A0A8S1HLK5</accession>
<dbReference type="EMBL" id="CAJGYM010000062">
    <property type="protein sequence ID" value="CAD6195888.1"/>
    <property type="molecule type" value="Genomic_DNA"/>
</dbReference>
<sequence>MSQLKKEAAAVKSPIEGVTAAKTDFVSFLYASHGKTYDEYVAKAEETTGLKRENLSYVLYGLLAFYLIFGSAAKLLCNLIGFGYPAYASVKAIRSVDKKDDTQWLTYWTVFATISLFDFFSQDIYRFFPFIYVFKAVFLVYLYLPQTHGTAVFYTKIVDPLVTRIDNFFGTGAKQ</sequence>
<name>A0A8S1HLK5_9PELO</name>
<dbReference type="PANTHER" id="PTHR12300">
    <property type="entry name" value="HVA22-LIKE PROTEINS"/>
    <property type="match status" value="1"/>
</dbReference>
<dbReference type="PANTHER" id="PTHR12300:SF34">
    <property type="entry name" value="RECEPTOR EXPRESSION-ENHANCING PROTEIN"/>
    <property type="match status" value="1"/>
</dbReference>
<dbReference type="GO" id="GO:0016020">
    <property type="term" value="C:membrane"/>
    <property type="evidence" value="ECO:0007669"/>
    <property type="project" value="UniProtKB-SubCell"/>
</dbReference>
<keyword evidence="1" id="KW-0472">Membrane</keyword>
<proteinExistence type="inferred from homology"/>
<keyword evidence="3" id="KW-1185">Reference proteome</keyword>
<keyword evidence="1" id="KW-0812">Transmembrane</keyword>
<feature type="transmembrane region" description="Helical" evidence="1">
    <location>
        <begin position="104"/>
        <end position="120"/>
    </location>
</feature>
<keyword evidence="1" id="KW-1133">Transmembrane helix</keyword>
<dbReference type="AlphaFoldDB" id="A0A8S1HLK5"/>
<evidence type="ECO:0000313" key="3">
    <source>
        <dbReference type="Proteomes" id="UP000835052"/>
    </source>
</evidence>
<feature type="transmembrane region" description="Helical" evidence="1">
    <location>
        <begin position="57"/>
        <end position="84"/>
    </location>
</feature>
<dbReference type="Proteomes" id="UP000835052">
    <property type="component" value="Unassembled WGS sequence"/>
</dbReference>
<comment type="similarity">
    <text evidence="1">Belongs to the DP1 family.</text>
</comment>
<gene>
    <name evidence="2" type="ORF">CAUJ_LOCUS11806</name>
</gene>
<comment type="caution">
    <text evidence="2">The sequence shown here is derived from an EMBL/GenBank/DDBJ whole genome shotgun (WGS) entry which is preliminary data.</text>
</comment>
<dbReference type="Pfam" id="PF03134">
    <property type="entry name" value="TB2_DP1_HVA22"/>
    <property type="match status" value="1"/>
</dbReference>
<dbReference type="OrthoDB" id="5913021at2759"/>
<evidence type="ECO:0000256" key="1">
    <source>
        <dbReference type="RuleBase" id="RU362006"/>
    </source>
</evidence>
<feature type="transmembrane region" description="Helical" evidence="1">
    <location>
        <begin position="127"/>
        <end position="144"/>
    </location>
</feature>
<comment type="subcellular location">
    <subcellularLocation>
        <location evidence="1">Membrane</location>
        <topology evidence="1">Multi-pass membrane protein</topology>
    </subcellularLocation>
</comment>
<reference evidence="2" key="1">
    <citation type="submission" date="2020-10" db="EMBL/GenBank/DDBJ databases">
        <authorList>
            <person name="Kikuchi T."/>
        </authorList>
    </citation>
    <scope>NUCLEOTIDE SEQUENCE</scope>
    <source>
        <strain evidence="2">NKZ352</strain>
    </source>
</reference>
<dbReference type="InterPro" id="IPR004345">
    <property type="entry name" value="TB2_DP1_HVA22"/>
</dbReference>
<organism evidence="2 3">
    <name type="scientific">Caenorhabditis auriculariae</name>
    <dbReference type="NCBI Taxonomy" id="2777116"/>
    <lineage>
        <taxon>Eukaryota</taxon>
        <taxon>Metazoa</taxon>
        <taxon>Ecdysozoa</taxon>
        <taxon>Nematoda</taxon>
        <taxon>Chromadorea</taxon>
        <taxon>Rhabditida</taxon>
        <taxon>Rhabditina</taxon>
        <taxon>Rhabditomorpha</taxon>
        <taxon>Rhabditoidea</taxon>
        <taxon>Rhabditidae</taxon>
        <taxon>Peloderinae</taxon>
        <taxon>Caenorhabditis</taxon>
    </lineage>
</organism>